<sequence>MRAFWLGVDCDIYANFRRPSWSTVMRHRDVDHALAYPEPPPSPLWHRNRPKARPIAPTQQQRNCELLLRAHHTPLPRTPRTAKARAEAR</sequence>
<keyword evidence="3" id="KW-1185">Reference proteome</keyword>
<evidence type="ECO:0000313" key="3">
    <source>
        <dbReference type="Proteomes" id="UP000608522"/>
    </source>
</evidence>
<protein>
    <submittedName>
        <fullName evidence="2">Uncharacterized protein</fullName>
    </submittedName>
</protein>
<dbReference type="EMBL" id="BNED01000005">
    <property type="protein sequence ID" value="GHI75417.1"/>
    <property type="molecule type" value="Genomic_DNA"/>
</dbReference>
<dbReference type="Proteomes" id="UP000608522">
    <property type="component" value="Unassembled WGS sequence"/>
</dbReference>
<feature type="region of interest" description="Disordered" evidence="1">
    <location>
        <begin position="70"/>
        <end position="89"/>
    </location>
</feature>
<accession>A0ABQ3T4U4</accession>
<comment type="caution">
    <text evidence="2">The sequence shown here is derived from an EMBL/GenBank/DDBJ whole genome shotgun (WGS) entry which is preliminary data.</text>
</comment>
<evidence type="ECO:0000313" key="2">
    <source>
        <dbReference type="EMBL" id="GHI75417.1"/>
    </source>
</evidence>
<organism evidence="2 3">
    <name type="scientific">Streptomyces spororaveus</name>
    <dbReference type="NCBI Taxonomy" id="284039"/>
    <lineage>
        <taxon>Bacteria</taxon>
        <taxon>Bacillati</taxon>
        <taxon>Actinomycetota</taxon>
        <taxon>Actinomycetes</taxon>
        <taxon>Kitasatosporales</taxon>
        <taxon>Streptomycetaceae</taxon>
        <taxon>Streptomyces</taxon>
    </lineage>
</organism>
<evidence type="ECO:0000256" key="1">
    <source>
        <dbReference type="SAM" id="MobiDB-lite"/>
    </source>
</evidence>
<gene>
    <name evidence="2" type="ORF">Sspor_09780</name>
</gene>
<proteinExistence type="predicted"/>
<name>A0ABQ3T4U4_9ACTN</name>
<reference evidence="3" key="1">
    <citation type="submission" date="2023-07" db="EMBL/GenBank/DDBJ databases">
        <title>Whole genome shotgun sequence of Streptomyces spororaveus NBRC 15456.</title>
        <authorList>
            <person name="Komaki H."/>
            <person name="Tamura T."/>
        </authorList>
    </citation>
    <scope>NUCLEOTIDE SEQUENCE [LARGE SCALE GENOMIC DNA]</scope>
    <source>
        <strain evidence="3">NBRC 15456</strain>
    </source>
</reference>